<evidence type="ECO:0000259" key="4">
    <source>
        <dbReference type="PROSITE" id="PS50303"/>
    </source>
</evidence>
<organism evidence="5 6">
    <name type="scientific">Australozyma saopauloensis</name>
    <dbReference type="NCBI Taxonomy" id="291208"/>
    <lineage>
        <taxon>Eukaryota</taxon>
        <taxon>Fungi</taxon>
        <taxon>Dikarya</taxon>
        <taxon>Ascomycota</taxon>
        <taxon>Saccharomycotina</taxon>
        <taxon>Pichiomycetes</taxon>
        <taxon>Metschnikowiaceae</taxon>
        <taxon>Australozyma</taxon>
    </lineage>
</organism>
<evidence type="ECO:0000256" key="3">
    <source>
        <dbReference type="SAM" id="MobiDB-lite"/>
    </source>
</evidence>
<keyword evidence="1" id="KW-0677">Repeat</keyword>
<name>A0AAX4H4L7_9ASCO</name>
<dbReference type="GO" id="GO:0003729">
    <property type="term" value="F:mRNA binding"/>
    <property type="evidence" value="ECO:0007669"/>
    <property type="project" value="UniProtKB-ARBA"/>
</dbReference>
<dbReference type="GO" id="GO:0010629">
    <property type="term" value="P:negative regulation of gene expression"/>
    <property type="evidence" value="ECO:0007669"/>
    <property type="project" value="UniProtKB-ARBA"/>
</dbReference>
<dbReference type="AlphaFoldDB" id="A0AAX4H4L7"/>
<dbReference type="InterPro" id="IPR011989">
    <property type="entry name" value="ARM-like"/>
</dbReference>
<dbReference type="SUPFAM" id="SSF48371">
    <property type="entry name" value="ARM repeat"/>
    <property type="match status" value="1"/>
</dbReference>
<protein>
    <recommendedName>
        <fullName evidence="4">PUM-HD domain-containing protein</fullName>
    </recommendedName>
</protein>
<evidence type="ECO:0000313" key="5">
    <source>
        <dbReference type="EMBL" id="WPK22932.1"/>
    </source>
</evidence>
<gene>
    <name evidence="5" type="ORF">PUMCH_000155</name>
</gene>
<proteinExistence type="predicted"/>
<dbReference type="EMBL" id="CP138894">
    <property type="protein sequence ID" value="WPK22932.1"/>
    <property type="molecule type" value="Genomic_DNA"/>
</dbReference>
<reference evidence="5 6" key="1">
    <citation type="submission" date="2023-10" db="EMBL/GenBank/DDBJ databases">
        <title>Draft Genome Sequence of Candida saopaulonensis from a very Premature Infant with Sepsis.</title>
        <authorList>
            <person name="Ning Y."/>
            <person name="Dai R."/>
            <person name="Xiao M."/>
            <person name="Xu Y."/>
            <person name="Yan Q."/>
            <person name="Zhang L."/>
        </authorList>
    </citation>
    <scope>NUCLEOTIDE SEQUENCE [LARGE SCALE GENOMIC DNA]</scope>
    <source>
        <strain evidence="5 6">19XY460</strain>
    </source>
</reference>
<evidence type="ECO:0000256" key="2">
    <source>
        <dbReference type="PROSITE-ProRule" id="PRU00317"/>
    </source>
</evidence>
<sequence>MSLGHYGVSDPKPHPRSHSHNLSVHSILSLSEPTTPPPVAAATKSYLWDSHKLNTGVVLPLFNLGDHPRQLPNDQLSLGELESLSSWNSHYNSAKFDKEYLASIAKIPLSQLVQEIPRLAKDQYGCRFLQKRIDQSIVTNSQTRKANFRIIFTEVLDLFCELIMDPFGNYLVQRLTEYCTEADLDFIMETLSTELYLISVNQHGTRALQKIIEKMNTDLQLAYLMKGLTPYIIELIKDLNGNHVIQKILNKYPPEKCQFIYDSIIGNLLVVATHKHGCCVLQKCLNHVNANQLTAFADSILHYDTFARLVNDQFGNYVLQYLISINSIEVDCRLFQNLMRIGVSELCNLKFSSNVIEKLMKNCYTNEPVRREFSELKFTIIALILTADINKFINDPYGNYVAQTLIDVLINTKVTYITELPDGTQQIMPGLQILLGNEHLGQQNSGLLQSQVIRRWFANCKIVSSFGKRIQSKIATILNGNPNPYTHRRSAPPQANQFLGRPYNHHSYGYSSKNEMTGARNFNTGSLHGPHLRTYPLLDVTARNNFNYRAQPHYGQNMMNSQFTGPTHSHSNFIQNALPMNKATAQTRPLESISSSYVPGTTTFSPDYHVTSPIVSRGLNSVPYNTIGNQISSCDQGTILPLETIAKSRTPSFVDNENLVSSTSNLSLNGPTFGTNYKPNHSVPGQNLHKSHGRSASYNAINLASPW</sequence>
<dbReference type="InterPro" id="IPR033133">
    <property type="entry name" value="PUM-HD"/>
</dbReference>
<dbReference type="InterPro" id="IPR016024">
    <property type="entry name" value="ARM-type_fold"/>
</dbReference>
<dbReference type="RefSeq" id="XP_062875319.1">
    <property type="nucleotide sequence ID" value="XM_063019249.1"/>
</dbReference>
<feature type="region of interest" description="Disordered" evidence="3">
    <location>
        <begin position="1"/>
        <end position="23"/>
    </location>
</feature>
<dbReference type="GO" id="GO:0010608">
    <property type="term" value="P:post-transcriptional regulation of gene expression"/>
    <property type="evidence" value="ECO:0007669"/>
    <property type="project" value="TreeGrafter"/>
</dbReference>
<dbReference type="GeneID" id="88171224"/>
<dbReference type="CDD" id="cd07920">
    <property type="entry name" value="Pumilio"/>
    <property type="match status" value="1"/>
</dbReference>
<feature type="domain" description="PUM-HD" evidence="4">
    <location>
        <begin position="88"/>
        <end position="452"/>
    </location>
</feature>
<keyword evidence="6" id="KW-1185">Reference proteome</keyword>
<dbReference type="KEGG" id="asau:88171224"/>
<feature type="repeat" description="Pumilio" evidence="2">
    <location>
        <begin position="154"/>
        <end position="189"/>
    </location>
</feature>
<evidence type="ECO:0000313" key="6">
    <source>
        <dbReference type="Proteomes" id="UP001338582"/>
    </source>
</evidence>
<dbReference type="PROSITE" id="PS50302">
    <property type="entry name" value="PUM"/>
    <property type="match status" value="6"/>
</dbReference>
<dbReference type="Proteomes" id="UP001338582">
    <property type="component" value="Chromosome 1"/>
</dbReference>
<dbReference type="InterPro" id="IPR001313">
    <property type="entry name" value="Pumilio_RNA-bd_rpt"/>
</dbReference>
<dbReference type="Pfam" id="PF00806">
    <property type="entry name" value="PUF"/>
    <property type="match status" value="7"/>
</dbReference>
<dbReference type="InterPro" id="IPR033712">
    <property type="entry name" value="Pumilio_RNA-bd"/>
</dbReference>
<feature type="repeat" description="Pumilio" evidence="2">
    <location>
        <begin position="227"/>
        <end position="262"/>
    </location>
</feature>
<accession>A0AAX4H4L7</accession>
<feature type="repeat" description="Pumilio" evidence="2">
    <location>
        <begin position="382"/>
        <end position="419"/>
    </location>
</feature>
<evidence type="ECO:0000256" key="1">
    <source>
        <dbReference type="ARBA" id="ARBA00022737"/>
    </source>
</evidence>
<dbReference type="Gene3D" id="1.25.10.10">
    <property type="entry name" value="Leucine-rich Repeat Variant"/>
    <property type="match status" value="1"/>
</dbReference>
<feature type="repeat" description="Pumilio" evidence="2">
    <location>
        <begin position="190"/>
        <end position="226"/>
    </location>
</feature>
<dbReference type="PROSITE" id="PS50303">
    <property type="entry name" value="PUM_HD"/>
    <property type="match status" value="1"/>
</dbReference>
<dbReference type="PANTHER" id="PTHR12537">
    <property type="entry name" value="RNA BINDING PROTEIN PUMILIO-RELATED"/>
    <property type="match status" value="1"/>
</dbReference>
<feature type="repeat" description="Pumilio" evidence="2">
    <location>
        <begin position="111"/>
        <end position="153"/>
    </location>
</feature>
<dbReference type="SMART" id="SM00025">
    <property type="entry name" value="Pumilio"/>
    <property type="match status" value="8"/>
</dbReference>
<dbReference type="GO" id="GO:0005737">
    <property type="term" value="C:cytoplasm"/>
    <property type="evidence" value="ECO:0007669"/>
    <property type="project" value="TreeGrafter"/>
</dbReference>
<dbReference type="PANTHER" id="PTHR12537:SF80">
    <property type="entry name" value="SUPPRESSOR PROTEIN MPT5"/>
    <property type="match status" value="1"/>
</dbReference>
<feature type="repeat" description="Pumilio" evidence="2">
    <location>
        <begin position="263"/>
        <end position="302"/>
    </location>
</feature>